<dbReference type="EMBL" id="SJPL01000001">
    <property type="protein sequence ID" value="TWT70820.1"/>
    <property type="molecule type" value="Genomic_DNA"/>
</dbReference>
<protein>
    <recommendedName>
        <fullName evidence="3">DUF429 domain-containing protein</fullName>
    </recommendedName>
</protein>
<name>A0A5C5Y6E7_9PLAN</name>
<sequence>MVNAIDPAAPLIMPWISTVYGVDFSGAAESGKTAWCATLDVQGGSDVLRLVDLKPLGKWAGCDSRDAVCGELVRRIQDSHEAYWAIDFPFGLPVELQLGGWDEQLQHVAAFDGDAKQYGRKLVAITQQYAHQMHVRRRTDTETKTPFDCYHYRIIYQTFHGMRDVLRPLSTDVDTAILPFTYGRFSAARRIIAEACPSSSLKRWGLPYQRYKQSAGRPPGREHRKVRRQILAELSQWVELSDYRKRILLSDPGGDALDAVIAGVGSWQTLRLIDHQTIATDDRYPLEGFVYA</sequence>
<evidence type="ECO:0000313" key="1">
    <source>
        <dbReference type="EMBL" id="TWT70820.1"/>
    </source>
</evidence>
<evidence type="ECO:0000313" key="2">
    <source>
        <dbReference type="Proteomes" id="UP000317238"/>
    </source>
</evidence>
<reference evidence="1 2" key="1">
    <citation type="submission" date="2019-02" db="EMBL/GenBank/DDBJ databases">
        <title>Deep-cultivation of Planctomycetes and their phenomic and genomic characterization uncovers novel biology.</title>
        <authorList>
            <person name="Wiegand S."/>
            <person name="Jogler M."/>
            <person name="Boedeker C."/>
            <person name="Pinto D."/>
            <person name="Vollmers J."/>
            <person name="Rivas-Marin E."/>
            <person name="Kohn T."/>
            <person name="Peeters S.H."/>
            <person name="Heuer A."/>
            <person name="Rast P."/>
            <person name="Oberbeckmann S."/>
            <person name="Bunk B."/>
            <person name="Jeske O."/>
            <person name="Meyerdierks A."/>
            <person name="Storesund J.E."/>
            <person name="Kallscheuer N."/>
            <person name="Luecker S."/>
            <person name="Lage O.M."/>
            <person name="Pohl T."/>
            <person name="Merkel B.J."/>
            <person name="Hornburger P."/>
            <person name="Mueller R.-W."/>
            <person name="Bruemmer F."/>
            <person name="Labrenz M."/>
            <person name="Spormann A.M."/>
            <person name="Op Den Camp H."/>
            <person name="Overmann J."/>
            <person name="Amann R."/>
            <person name="Jetten M.S.M."/>
            <person name="Mascher T."/>
            <person name="Medema M.H."/>
            <person name="Devos D.P."/>
            <person name="Kaster A.-K."/>
            <person name="Ovreas L."/>
            <person name="Rohde M."/>
            <person name="Galperin M.Y."/>
            <person name="Jogler C."/>
        </authorList>
    </citation>
    <scope>NUCLEOTIDE SEQUENCE [LARGE SCALE GENOMIC DNA]</scope>
    <source>
        <strain evidence="1 2">Pan14r</strain>
    </source>
</reference>
<dbReference type="RefSeq" id="WP_196784373.1">
    <property type="nucleotide sequence ID" value="NZ_CP036319.1"/>
</dbReference>
<proteinExistence type="predicted"/>
<accession>A0A5C5Y6E7</accession>
<gene>
    <name evidence="1" type="ORF">Pan14r_31280</name>
</gene>
<comment type="caution">
    <text evidence="1">The sequence shown here is derived from an EMBL/GenBank/DDBJ whole genome shotgun (WGS) entry which is preliminary data.</text>
</comment>
<dbReference type="AlphaFoldDB" id="A0A5C5Y6E7"/>
<keyword evidence="2" id="KW-1185">Reference proteome</keyword>
<organism evidence="1 2">
    <name type="scientific">Crateriforma conspicua</name>
    <dbReference type="NCBI Taxonomy" id="2527996"/>
    <lineage>
        <taxon>Bacteria</taxon>
        <taxon>Pseudomonadati</taxon>
        <taxon>Planctomycetota</taxon>
        <taxon>Planctomycetia</taxon>
        <taxon>Planctomycetales</taxon>
        <taxon>Planctomycetaceae</taxon>
        <taxon>Crateriforma</taxon>
    </lineage>
</organism>
<dbReference type="Proteomes" id="UP000317238">
    <property type="component" value="Unassembled WGS sequence"/>
</dbReference>
<evidence type="ECO:0008006" key="3">
    <source>
        <dbReference type="Google" id="ProtNLM"/>
    </source>
</evidence>